<dbReference type="AlphaFoldDB" id="A0AA88CSY7"/>
<comment type="caution">
    <text evidence="2">The sequence shown here is derived from an EMBL/GenBank/DDBJ whole genome shotgun (WGS) entry which is preliminary data.</text>
</comment>
<evidence type="ECO:0000313" key="3">
    <source>
        <dbReference type="EMBL" id="GMN33686.1"/>
    </source>
</evidence>
<sequence>MTGHPNLCGSWTTELGLMIGYRPELDVPDQDPPALGAPQPLSLSDHRVRCPTRTHLPLQAPQPLWFSDHRVRSLDRVTQKGARPGPNCPLVRSSQTTELCPNQGSHVCNRPRLELDEKCPNQPGGNTSQYINNT</sequence>
<dbReference type="Proteomes" id="UP001187192">
    <property type="component" value="Unassembled WGS sequence"/>
</dbReference>
<evidence type="ECO:0000313" key="1">
    <source>
        <dbReference type="EMBL" id="GMN33647.1"/>
    </source>
</evidence>
<accession>A0AA88CSY7</accession>
<dbReference type="EMBL" id="BTGU01002077">
    <property type="protein sequence ID" value="GMN33712.1"/>
    <property type="molecule type" value="Genomic_DNA"/>
</dbReference>
<evidence type="ECO:0000313" key="2">
    <source>
        <dbReference type="EMBL" id="GMN33668.1"/>
    </source>
</evidence>
<dbReference type="EMBL" id="BTGU01002074">
    <property type="protein sequence ID" value="GMN33647.1"/>
    <property type="molecule type" value="Genomic_DNA"/>
</dbReference>
<gene>
    <name evidence="1" type="ORF">TIFTF001_041924</name>
    <name evidence="2" type="ORF">TIFTF001_041927</name>
    <name evidence="3" type="ORF">TIFTF001_041934</name>
    <name evidence="4" type="ORF">TIFTF001_041937</name>
</gene>
<reference evidence="2" key="1">
    <citation type="submission" date="2023-07" db="EMBL/GenBank/DDBJ databases">
        <title>draft genome sequence of fig (Ficus carica).</title>
        <authorList>
            <person name="Takahashi T."/>
            <person name="Nishimura K."/>
        </authorList>
    </citation>
    <scope>NUCLEOTIDE SEQUENCE</scope>
</reference>
<organism evidence="2 5">
    <name type="scientific">Ficus carica</name>
    <name type="common">Common fig</name>
    <dbReference type="NCBI Taxonomy" id="3494"/>
    <lineage>
        <taxon>Eukaryota</taxon>
        <taxon>Viridiplantae</taxon>
        <taxon>Streptophyta</taxon>
        <taxon>Embryophyta</taxon>
        <taxon>Tracheophyta</taxon>
        <taxon>Spermatophyta</taxon>
        <taxon>Magnoliopsida</taxon>
        <taxon>eudicotyledons</taxon>
        <taxon>Gunneridae</taxon>
        <taxon>Pentapetalae</taxon>
        <taxon>rosids</taxon>
        <taxon>fabids</taxon>
        <taxon>Rosales</taxon>
        <taxon>Moraceae</taxon>
        <taxon>Ficeae</taxon>
        <taxon>Ficus</taxon>
    </lineage>
</organism>
<name>A0AA88CSY7_FICCA</name>
<protein>
    <submittedName>
        <fullName evidence="2">Uncharacterized protein</fullName>
    </submittedName>
</protein>
<evidence type="ECO:0000313" key="4">
    <source>
        <dbReference type="EMBL" id="GMN33712.1"/>
    </source>
</evidence>
<dbReference type="EMBL" id="BTGU01002076">
    <property type="protein sequence ID" value="GMN33686.1"/>
    <property type="molecule type" value="Genomic_DNA"/>
</dbReference>
<evidence type="ECO:0000313" key="5">
    <source>
        <dbReference type="Proteomes" id="UP001187192"/>
    </source>
</evidence>
<keyword evidence="5" id="KW-1185">Reference proteome</keyword>
<proteinExistence type="predicted"/>
<dbReference type="EMBL" id="BTGU01002075">
    <property type="protein sequence ID" value="GMN33668.1"/>
    <property type="molecule type" value="Genomic_DNA"/>
</dbReference>